<evidence type="ECO:0000313" key="9">
    <source>
        <dbReference type="EMBL" id="KAJ8499257.1"/>
    </source>
</evidence>
<dbReference type="PANTHER" id="PTHR48041:SF94">
    <property type="entry name" value="ABC TRANSPORTER G FAMILY MEMBER 22"/>
    <property type="match status" value="1"/>
</dbReference>
<keyword evidence="5 7" id="KW-0472">Membrane</keyword>
<dbReference type="GO" id="GO:0005524">
    <property type="term" value="F:ATP binding"/>
    <property type="evidence" value="ECO:0007669"/>
    <property type="project" value="InterPro"/>
</dbReference>
<evidence type="ECO:0000259" key="8">
    <source>
        <dbReference type="Pfam" id="PF00005"/>
    </source>
</evidence>
<evidence type="ECO:0000256" key="6">
    <source>
        <dbReference type="SAM" id="MobiDB-lite"/>
    </source>
</evidence>
<feature type="region of interest" description="Disordered" evidence="6">
    <location>
        <begin position="1"/>
        <end position="31"/>
    </location>
</feature>
<dbReference type="SUPFAM" id="SSF52540">
    <property type="entry name" value="P-loop containing nucleoside triphosphate hydrolases"/>
    <property type="match status" value="1"/>
</dbReference>
<evidence type="ECO:0000256" key="1">
    <source>
        <dbReference type="ARBA" id="ARBA00004141"/>
    </source>
</evidence>
<feature type="transmembrane region" description="Helical" evidence="7">
    <location>
        <begin position="211"/>
        <end position="234"/>
    </location>
</feature>
<feature type="compositionally biased region" description="Low complexity" evidence="6">
    <location>
        <begin position="1"/>
        <end position="18"/>
    </location>
</feature>
<keyword evidence="2" id="KW-0813">Transport</keyword>
<sequence>MDSAATGGAAPAEVVPAADFNGSPSLSRKPSLGETLMRSLQGGYHLRKKTWRGHMKKMDCDNGGSRANLRRASSASLSFSCSFIDADAKAFSDNENAVDLEVGQARKSLMPEPTLPIHVKFTDVGDSVVLKGGITTAKEKGVLHGIRGSARPGELLAMMGPSGSGKTTLLSLLGGRLTGNIIQGAKTKYQTLLFQHAYCVSMYHCCSGVSVANWCFTLASVTVMTFMLAGGFFVQRVPAFISWLRYISFNFHTYRLLLKVQYGHVPPSLHVTQLGSGVEEVAALIAMALAYRFLAYVSLRRMKLPNPLLWSPTSSNRLSCGFQKQEMIKIYHFQMNLFGGFCFKWEANLHCVPVCLCCCYLPPSASSVINTMRPFPG</sequence>
<evidence type="ECO:0000256" key="3">
    <source>
        <dbReference type="ARBA" id="ARBA00022692"/>
    </source>
</evidence>
<name>A0AAV8RFC3_ENSVE</name>
<reference evidence="9 10" key="1">
    <citation type="submission" date="2022-12" db="EMBL/GenBank/DDBJ databases">
        <title>Chromosome-scale assembly of the Ensete ventricosum genome.</title>
        <authorList>
            <person name="Dussert Y."/>
            <person name="Stocks J."/>
            <person name="Wendawek A."/>
            <person name="Woldeyes F."/>
            <person name="Nichols R.A."/>
            <person name="Borrell J.S."/>
        </authorList>
    </citation>
    <scope>NUCLEOTIDE SEQUENCE [LARGE SCALE GENOMIC DNA]</scope>
    <source>
        <strain evidence="10">cv. Maze</strain>
        <tissue evidence="9">Seeds</tissue>
    </source>
</reference>
<dbReference type="GO" id="GO:0016020">
    <property type="term" value="C:membrane"/>
    <property type="evidence" value="ECO:0007669"/>
    <property type="project" value="UniProtKB-SubCell"/>
</dbReference>
<dbReference type="PANTHER" id="PTHR48041">
    <property type="entry name" value="ABC TRANSPORTER G FAMILY MEMBER 28"/>
    <property type="match status" value="1"/>
</dbReference>
<dbReference type="InterPro" id="IPR003439">
    <property type="entry name" value="ABC_transporter-like_ATP-bd"/>
</dbReference>
<evidence type="ECO:0000256" key="5">
    <source>
        <dbReference type="ARBA" id="ARBA00023136"/>
    </source>
</evidence>
<proteinExistence type="predicted"/>
<evidence type="ECO:0000256" key="7">
    <source>
        <dbReference type="SAM" id="Phobius"/>
    </source>
</evidence>
<evidence type="ECO:0000256" key="4">
    <source>
        <dbReference type="ARBA" id="ARBA00022989"/>
    </source>
</evidence>
<keyword evidence="3 7" id="KW-0812">Transmembrane</keyword>
<dbReference type="Pfam" id="PF00005">
    <property type="entry name" value="ABC_tran"/>
    <property type="match status" value="1"/>
</dbReference>
<dbReference type="InterPro" id="IPR027417">
    <property type="entry name" value="P-loop_NTPase"/>
</dbReference>
<comment type="caution">
    <text evidence="9">The sequence shown here is derived from an EMBL/GenBank/DDBJ whole genome shotgun (WGS) entry which is preliminary data.</text>
</comment>
<dbReference type="AlphaFoldDB" id="A0AAV8RFC3"/>
<dbReference type="GO" id="GO:0042626">
    <property type="term" value="F:ATPase-coupled transmembrane transporter activity"/>
    <property type="evidence" value="ECO:0007669"/>
    <property type="project" value="TreeGrafter"/>
</dbReference>
<keyword evidence="10" id="KW-1185">Reference proteome</keyword>
<organism evidence="9 10">
    <name type="scientific">Ensete ventricosum</name>
    <name type="common">Abyssinian banana</name>
    <name type="synonym">Musa ensete</name>
    <dbReference type="NCBI Taxonomy" id="4639"/>
    <lineage>
        <taxon>Eukaryota</taxon>
        <taxon>Viridiplantae</taxon>
        <taxon>Streptophyta</taxon>
        <taxon>Embryophyta</taxon>
        <taxon>Tracheophyta</taxon>
        <taxon>Spermatophyta</taxon>
        <taxon>Magnoliopsida</taxon>
        <taxon>Liliopsida</taxon>
        <taxon>Zingiberales</taxon>
        <taxon>Musaceae</taxon>
        <taxon>Ensete</taxon>
    </lineage>
</organism>
<keyword evidence="4 7" id="KW-1133">Transmembrane helix</keyword>
<gene>
    <name evidence="9" type="ORF">OPV22_009809</name>
</gene>
<dbReference type="EMBL" id="JAQQAF010000003">
    <property type="protein sequence ID" value="KAJ8499257.1"/>
    <property type="molecule type" value="Genomic_DNA"/>
</dbReference>
<protein>
    <recommendedName>
        <fullName evidence="8">ABC transporter domain-containing protein</fullName>
    </recommendedName>
</protein>
<comment type="subcellular location">
    <subcellularLocation>
        <location evidence="1">Membrane</location>
        <topology evidence="1">Multi-pass membrane protein</topology>
    </subcellularLocation>
</comment>
<feature type="domain" description="ABC transporter" evidence="8">
    <location>
        <begin position="143"/>
        <end position="189"/>
    </location>
</feature>
<dbReference type="Proteomes" id="UP001222027">
    <property type="component" value="Unassembled WGS sequence"/>
</dbReference>
<dbReference type="GO" id="GO:0016887">
    <property type="term" value="F:ATP hydrolysis activity"/>
    <property type="evidence" value="ECO:0007669"/>
    <property type="project" value="InterPro"/>
</dbReference>
<dbReference type="Gene3D" id="3.40.50.300">
    <property type="entry name" value="P-loop containing nucleotide triphosphate hydrolases"/>
    <property type="match status" value="1"/>
</dbReference>
<evidence type="ECO:0000313" key="10">
    <source>
        <dbReference type="Proteomes" id="UP001222027"/>
    </source>
</evidence>
<accession>A0AAV8RFC3</accession>
<dbReference type="InterPro" id="IPR050352">
    <property type="entry name" value="ABCG_transporters"/>
</dbReference>
<evidence type="ECO:0000256" key="2">
    <source>
        <dbReference type="ARBA" id="ARBA00022448"/>
    </source>
</evidence>